<comment type="subcellular location">
    <subcellularLocation>
        <location evidence="1">Membrane</location>
        <topology evidence="1">Multi-pass membrane protein</topology>
    </subcellularLocation>
</comment>
<dbReference type="PANTHER" id="PTHR12349:SF2">
    <property type="entry name" value="PALMITOYLTRANSFERASE ZDHHC8"/>
    <property type="match status" value="1"/>
</dbReference>
<dbReference type="InterPro" id="IPR001594">
    <property type="entry name" value="Palmitoyltrfase_DHHC"/>
</dbReference>
<comment type="catalytic activity">
    <reaction evidence="6">
        <text>L-cysteinyl-[protein] + hexadecanoyl-CoA = S-hexadecanoyl-L-cysteinyl-[protein] + CoA</text>
        <dbReference type="Rhea" id="RHEA:36683"/>
        <dbReference type="Rhea" id="RHEA-COMP:10131"/>
        <dbReference type="Rhea" id="RHEA-COMP:11032"/>
        <dbReference type="ChEBI" id="CHEBI:29950"/>
        <dbReference type="ChEBI" id="CHEBI:57287"/>
        <dbReference type="ChEBI" id="CHEBI:57379"/>
        <dbReference type="ChEBI" id="CHEBI:74151"/>
        <dbReference type="EC" id="2.3.1.225"/>
    </reaction>
    <physiologicalReaction direction="left-to-right" evidence="6">
        <dbReference type="Rhea" id="RHEA:36684"/>
    </physiologicalReaction>
</comment>
<comment type="domain">
    <text evidence="7">The DHHC domain is required for palmitoyltransferase activity.</text>
</comment>
<evidence type="ECO:0000256" key="6">
    <source>
        <dbReference type="ARBA" id="ARBA00047790"/>
    </source>
</evidence>
<feature type="transmembrane region" description="Helical" evidence="7">
    <location>
        <begin position="7"/>
        <end position="29"/>
    </location>
</feature>
<gene>
    <name evidence="11" type="primary">LOC109466052</name>
</gene>
<dbReference type="Proteomes" id="UP000515135">
    <property type="component" value="Unplaced"/>
</dbReference>
<reference evidence="11" key="1">
    <citation type="submission" date="2025-08" db="UniProtKB">
        <authorList>
            <consortium name="RefSeq"/>
        </authorList>
    </citation>
    <scope>IDENTIFICATION</scope>
    <source>
        <tissue evidence="11">Gonad</tissue>
    </source>
</reference>
<feature type="region of interest" description="Disordered" evidence="8">
    <location>
        <begin position="350"/>
        <end position="648"/>
    </location>
</feature>
<evidence type="ECO:0000256" key="1">
    <source>
        <dbReference type="ARBA" id="ARBA00004141"/>
    </source>
</evidence>
<feature type="compositionally biased region" description="Basic and acidic residues" evidence="8">
    <location>
        <begin position="563"/>
        <end position="572"/>
    </location>
</feature>
<dbReference type="GO" id="GO:0019706">
    <property type="term" value="F:protein-cysteine S-palmitoyltransferase activity"/>
    <property type="evidence" value="ECO:0007669"/>
    <property type="project" value="UniProtKB-EC"/>
</dbReference>
<organism evidence="10 11">
    <name type="scientific">Branchiostoma belcheri</name>
    <name type="common">Amphioxus</name>
    <dbReference type="NCBI Taxonomy" id="7741"/>
    <lineage>
        <taxon>Eukaryota</taxon>
        <taxon>Metazoa</taxon>
        <taxon>Chordata</taxon>
        <taxon>Cephalochordata</taxon>
        <taxon>Leptocardii</taxon>
        <taxon>Amphioxiformes</taxon>
        <taxon>Branchiostomatidae</taxon>
        <taxon>Branchiostoma</taxon>
    </lineage>
</organism>
<dbReference type="PROSITE" id="PS50216">
    <property type="entry name" value="DHHC"/>
    <property type="match status" value="1"/>
</dbReference>
<evidence type="ECO:0000256" key="4">
    <source>
        <dbReference type="ARBA" id="ARBA00023136"/>
    </source>
</evidence>
<feature type="region of interest" description="Disordered" evidence="8">
    <location>
        <begin position="294"/>
        <end position="315"/>
    </location>
</feature>
<evidence type="ECO:0000313" key="11">
    <source>
        <dbReference type="RefSeq" id="XP_019619174.1"/>
    </source>
</evidence>
<feature type="domain" description="Palmitoyltransferase DHHC" evidence="9">
    <location>
        <begin position="96"/>
        <end position="216"/>
    </location>
</feature>
<feature type="compositionally biased region" description="Basic and acidic residues" evidence="8">
    <location>
        <begin position="458"/>
        <end position="471"/>
    </location>
</feature>
<evidence type="ECO:0000256" key="8">
    <source>
        <dbReference type="SAM" id="MobiDB-lite"/>
    </source>
</evidence>
<feature type="compositionally biased region" description="Polar residues" evidence="8">
    <location>
        <begin position="397"/>
        <end position="406"/>
    </location>
</feature>
<dbReference type="AlphaFoldDB" id="A0A6P4YA52"/>
<feature type="transmembrane region" description="Helical" evidence="7">
    <location>
        <begin position="178"/>
        <end position="204"/>
    </location>
</feature>
<feature type="compositionally biased region" description="Basic and acidic residues" evidence="8">
    <location>
        <begin position="407"/>
        <end position="426"/>
    </location>
</feature>
<dbReference type="GO" id="GO:0016020">
    <property type="term" value="C:membrane"/>
    <property type="evidence" value="ECO:0007669"/>
    <property type="project" value="UniProtKB-SubCell"/>
</dbReference>
<keyword evidence="7" id="KW-0808">Transferase</keyword>
<dbReference type="OrthoDB" id="4096362at2759"/>
<dbReference type="EC" id="2.3.1.225" evidence="7"/>
<protein>
    <recommendedName>
        <fullName evidence="7">Palmitoyltransferase</fullName>
        <ecNumber evidence="7">2.3.1.225</ecNumber>
    </recommendedName>
</protein>
<keyword evidence="7" id="KW-0012">Acyltransferase</keyword>
<keyword evidence="2 7" id="KW-0812">Transmembrane</keyword>
<feature type="compositionally biased region" description="Basic and acidic residues" evidence="8">
    <location>
        <begin position="437"/>
        <end position="448"/>
    </location>
</feature>
<keyword evidence="10" id="KW-1185">Reference proteome</keyword>
<feature type="compositionally biased region" description="Basic and acidic residues" evidence="8">
    <location>
        <begin position="386"/>
        <end position="396"/>
    </location>
</feature>
<keyword evidence="3 7" id="KW-1133">Transmembrane helix</keyword>
<dbReference type="GeneID" id="109466052"/>
<evidence type="ECO:0000313" key="10">
    <source>
        <dbReference type="Proteomes" id="UP000515135"/>
    </source>
</evidence>
<keyword evidence="4 7" id="KW-0472">Membrane</keyword>
<feature type="compositionally biased region" description="Polar residues" evidence="8">
    <location>
        <begin position="574"/>
        <end position="607"/>
    </location>
</feature>
<dbReference type="PANTHER" id="PTHR12349">
    <property type="entry name" value="ANKYRIN REPEAT AND LEM DOMAIN-CONTAINING PROTEIN 2"/>
    <property type="match status" value="1"/>
</dbReference>
<evidence type="ECO:0000256" key="5">
    <source>
        <dbReference type="ARBA" id="ARBA00023463"/>
    </source>
</evidence>
<feature type="compositionally biased region" description="Basic and acidic residues" evidence="8">
    <location>
        <begin position="363"/>
        <end position="379"/>
    </location>
</feature>
<dbReference type="PROSITE" id="PS51257">
    <property type="entry name" value="PROKAR_LIPOPROTEIN"/>
    <property type="match status" value="1"/>
</dbReference>
<evidence type="ECO:0000256" key="2">
    <source>
        <dbReference type="ARBA" id="ARBA00022692"/>
    </source>
</evidence>
<proteinExistence type="inferred from homology"/>
<dbReference type="KEGG" id="bbel:109466052"/>
<comment type="similarity">
    <text evidence="5">Belongs to the DHHC palmitoyltransferase family. ERF2/ZDHHC9 subfamily.</text>
</comment>
<feature type="transmembrane region" description="Helical" evidence="7">
    <location>
        <begin position="41"/>
        <end position="61"/>
    </location>
</feature>
<evidence type="ECO:0000256" key="7">
    <source>
        <dbReference type="RuleBase" id="RU079119"/>
    </source>
</evidence>
<name>A0A6P4YA52_BRABE</name>
<evidence type="ECO:0000259" key="9">
    <source>
        <dbReference type="Pfam" id="PF01529"/>
    </source>
</evidence>
<dbReference type="RefSeq" id="XP_019619174.1">
    <property type="nucleotide sequence ID" value="XM_019763615.1"/>
</dbReference>
<sequence>MKCKITKYIPVTIATLLLFGCSALFFIFPCKYLTLEYSIGIPIYQGIIFLYVLANFFLATFMDPGIFPRVEEDEDKEDDFRAPLYKNVEIKGITVRMKWCTTCHFYRPPRCSHCSVCNNCIENFDHHCPWVNNCVGRRNYRYFFQFLLSLTIHMFSVFTFSLVYVLNHKTELTSVEVIASMAVMGVVGLTVVPVVGLAGFHCVLISRGRTTNEQVTGKFRSGHNPFSRGCWGNICHTLCGPTYPRYVGRKARTVNVRPHQYPVISEKEVHLSLGNTSLMKTSLQQQTSNSIMQDGNHVSMATPGRSDFPHREEKDQAQNGKFIFEMNSPTSQERAYRTLPTSQSAAPLQETVLGSPNKPPHPSHSDTRLASLDRWEGRGGGRRLPRRPDDHDDFNKSRNTSTSSLGSRERIMSAGRHKEAAKERWPRRQRSTPSIGREPEDHDRERTPHHSRANTPHHSREPTPTRQEHFQARPASGLYDNVPESEMPKHGQDAKLAGAPQRSPSYKAAAAREGSLGSPGNERVVGSEARKPPRHRGGPGHTPTHRVPHDVYVFPQQFIATARSREGSRDYGKSPQSSRSVTTFNLSGSVEMTDIPQGQSSRRTPGKQSPKHKWKGPDYIPGTKVPSSEEDSEAELHTTDSDMEETVL</sequence>
<evidence type="ECO:0000256" key="3">
    <source>
        <dbReference type="ARBA" id="ARBA00022989"/>
    </source>
</evidence>
<dbReference type="Pfam" id="PF01529">
    <property type="entry name" value="DHHC"/>
    <property type="match status" value="1"/>
</dbReference>
<accession>A0A6P4YA52</accession>
<feature type="transmembrane region" description="Helical" evidence="7">
    <location>
        <begin position="146"/>
        <end position="166"/>
    </location>
</feature>
<feature type="compositionally biased region" description="Basic residues" evidence="8">
    <location>
        <begin position="532"/>
        <end position="546"/>
    </location>
</feature>